<protein>
    <recommendedName>
        <fullName evidence="4">ABC-2 type transport system permease protein</fullName>
    </recommendedName>
</protein>
<evidence type="ECO:0000313" key="2">
    <source>
        <dbReference type="EMBL" id="RCW17726.1"/>
    </source>
</evidence>
<feature type="transmembrane region" description="Helical" evidence="1">
    <location>
        <begin position="111"/>
        <end position="132"/>
    </location>
</feature>
<name>A0A368UHP5_9STRE</name>
<dbReference type="EMBL" id="NETH01000005">
    <property type="protein sequence ID" value="RCW17726.1"/>
    <property type="molecule type" value="Genomic_DNA"/>
</dbReference>
<gene>
    <name evidence="2" type="ORF">CAC02_01450</name>
</gene>
<evidence type="ECO:0000313" key="3">
    <source>
        <dbReference type="Proteomes" id="UP000253215"/>
    </source>
</evidence>
<proteinExistence type="predicted"/>
<feature type="transmembrane region" description="Helical" evidence="1">
    <location>
        <begin position="75"/>
        <end position="99"/>
    </location>
</feature>
<dbReference type="Proteomes" id="UP000253215">
    <property type="component" value="Unassembled WGS sequence"/>
</dbReference>
<keyword evidence="1" id="KW-0812">Transmembrane</keyword>
<dbReference type="AlphaFoldDB" id="A0A368UHP5"/>
<reference evidence="2 3" key="1">
    <citation type="journal article" date="2018" name="Sci. Rep.">
        <title>Network-guided genomic and metagenomic analysis of the faecal microbiota of the critically endangered kakapo.</title>
        <authorList>
            <person name="Waite D.W."/>
            <person name="Dsouza M."/>
            <person name="Sekiguchi Y."/>
            <person name="Hugenholtz P."/>
            <person name="Taylor M.W."/>
        </authorList>
    </citation>
    <scope>NUCLEOTIDE SEQUENCE [LARGE SCALE GENOMIC DNA]</scope>
    <source>
        <strain evidence="2 3">BI02</strain>
    </source>
</reference>
<feature type="transmembrane region" description="Helical" evidence="1">
    <location>
        <begin position="163"/>
        <end position="185"/>
    </location>
</feature>
<comment type="caution">
    <text evidence="2">The sequence shown here is derived from an EMBL/GenBank/DDBJ whole genome shotgun (WGS) entry which is preliminary data.</text>
</comment>
<feature type="transmembrane region" description="Helical" evidence="1">
    <location>
        <begin position="46"/>
        <end position="69"/>
    </location>
</feature>
<keyword evidence="1" id="KW-0472">Membrane</keyword>
<accession>A0A368UHP5</accession>
<organism evidence="2 3">
    <name type="scientific">Streptococcus gallolyticus</name>
    <dbReference type="NCBI Taxonomy" id="315405"/>
    <lineage>
        <taxon>Bacteria</taxon>
        <taxon>Bacillati</taxon>
        <taxon>Bacillota</taxon>
        <taxon>Bacilli</taxon>
        <taxon>Lactobacillales</taxon>
        <taxon>Streptococcaceae</taxon>
        <taxon>Streptococcus</taxon>
    </lineage>
</organism>
<evidence type="ECO:0008006" key="4">
    <source>
        <dbReference type="Google" id="ProtNLM"/>
    </source>
</evidence>
<sequence>MLLPAIVSIYIIVTGNKLLAGQVDRGSMAYILSTPIKRRTISLTQALYFTGSLALTFLTTTGTFLAVNYLTDANFAVPTILALNFGAFAVSFALAGIMYAASGIFNLSKHVMGTGGVLVLAFLILAIVGSFADFGVPDLDPVKNLTILSLFDIKDILIEGTKWLPQLGILGVIGLVGFGTGSIAFSKKDLPL</sequence>
<keyword evidence="1" id="KW-1133">Transmembrane helix</keyword>
<evidence type="ECO:0000256" key="1">
    <source>
        <dbReference type="SAM" id="Phobius"/>
    </source>
</evidence>